<keyword evidence="3 7" id="KW-0808">Transferase</keyword>
<keyword evidence="2 7" id="KW-0489">Methyltransferase</keyword>
<dbReference type="SUPFAM" id="SSF53335">
    <property type="entry name" value="S-adenosyl-L-methionine-dependent methyltransferases"/>
    <property type="match status" value="1"/>
</dbReference>
<dbReference type="InterPro" id="IPR031303">
    <property type="entry name" value="C5_meth_CS"/>
</dbReference>
<evidence type="ECO:0000256" key="5">
    <source>
        <dbReference type="ARBA" id="ARBA00022747"/>
    </source>
</evidence>
<dbReference type="GO" id="GO:0003677">
    <property type="term" value="F:DNA binding"/>
    <property type="evidence" value="ECO:0007669"/>
    <property type="project" value="TreeGrafter"/>
</dbReference>
<feature type="non-terminal residue" evidence="7">
    <location>
        <position position="1"/>
    </location>
</feature>
<accession>A0A2D3WEI5</accession>
<comment type="caution">
    <text evidence="7">The sequence shown here is derived from an EMBL/GenBank/DDBJ whole genome shotgun (WGS) entry which is preliminary data.</text>
</comment>
<gene>
    <name evidence="7" type="ORF">CFH80_03600</name>
</gene>
<evidence type="ECO:0000256" key="6">
    <source>
        <dbReference type="ARBA" id="ARBA00047422"/>
    </source>
</evidence>
<dbReference type="PROSITE" id="PS00095">
    <property type="entry name" value="C5_MTASE_2"/>
    <property type="match status" value="1"/>
</dbReference>
<proteinExistence type="predicted"/>
<dbReference type="GO" id="GO:0009307">
    <property type="term" value="P:DNA restriction-modification system"/>
    <property type="evidence" value="ECO:0007669"/>
    <property type="project" value="UniProtKB-KW"/>
</dbReference>
<evidence type="ECO:0000313" key="8">
    <source>
        <dbReference type="Proteomes" id="UP000231638"/>
    </source>
</evidence>
<keyword evidence="5" id="KW-0680">Restriction system</keyword>
<dbReference type="EC" id="2.1.1.37" evidence="1"/>
<dbReference type="GO" id="GO:0044027">
    <property type="term" value="P:negative regulation of gene expression via chromosomal CpG island methylation"/>
    <property type="evidence" value="ECO:0007669"/>
    <property type="project" value="TreeGrafter"/>
</dbReference>
<dbReference type="PANTHER" id="PTHR10629">
    <property type="entry name" value="CYTOSINE-SPECIFIC METHYLTRANSFERASE"/>
    <property type="match status" value="1"/>
</dbReference>
<reference evidence="7 8" key="1">
    <citation type="journal article" date="2017" name="Front. Microbiol.">
        <title>Comparative Genomic Analysis of the Class Epsilonproteobacteria and Proposed Reclassification to Epsilonbacteraeota (phyl. nov.).</title>
        <authorList>
            <person name="Waite D.W."/>
            <person name="Vanwonterghem I."/>
            <person name="Rinke C."/>
            <person name="Parks D.H."/>
            <person name="Zhang Y."/>
            <person name="Takai K."/>
            <person name="Sievert S.M."/>
            <person name="Simon J."/>
            <person name="Campbell B.J."/>
            <person name="Hanson T.E."/>
            <person name="Woyke T."/>
            <person name="Klotz M.G."/>
            <person name="Hugenholtz P."/>
        </authorList>
    </citation>
    <scope>NUCLEOTIDE SEQUENCE [LARGE SCALE GENOMIC DNA]</scope>
    <source>
        <strain evidence="7">UBA11420</strain>
    </source>
</reference>
<dbReference type="InterPro" id="IPR050390">
    <property type="entry name" value="C5-Methyltransferase"/>
</dbReference>
<sequence>ERCHPEETRPFQIREYARIQTFPDNWEFEGAPSHQYKQIGNAVPVNLAEEIGHTLVKLLNDMKISEET</sequence>
<name>A0A2D3WEI5_9BACT</name>
<dbReference type="Gene3D" id="3.90.120.10">
    <property type="entry name" value="DNA Methylase, subunit A, domain 2"/>
    <property type="match status" value="1"/>
</dbReference>
<comment type="catalytic activity">
    <reaction evidence="6">
        <text>a 2'-deoxycytidine in DNA + S-adenosyl-L-methionine = a 5-methyl-2'-deoxycytidine in DNA + S-adenosyl-L-homocysteine + H(+)</text>
        <dbReference type="Rhea" id="RHEA:13681"/>
        <dbReference type="Rhea" id="RHEA-COMP:11369"/>
        <dbReference type="Rhea" id="RHEA-COMP:11370"/>
        <dbReference type="ChEBI" id="CHEBI:15378"/>
        <dbReference type="ChEBI" id="CHEBI:57856"/>
        <dbReference type="ChEBI" id="CHEBI:59789"/>
        <dbReference type="ChEBI" id="CHEBI:85452"/>
        <dbReference type="ChEBI" id="CHEBI:85454"/>
        <dbReference type="EC" id="2.1.1.37"/>
    </reaction>
</comment>
<evidence type="ECO:0000256" key="4">
    <source>
        <dbReference type="ARBA" id="ARBA00022691"/>
    </source>
</evidence>
<dbReference type="AlphaFoldDB" id="A0A2D3WEI5"/>
<dbReference type="InterPro" id="IPR001525">
    <property type="entry name" value="C5_MeTfrase"/>
</dbReference>
<dbReference type="GO" id="GO:0032259">
    <property type="term" value="P:methylation"/>
    <property type="evidence" value="ECO:0007669"/>
    <property type="project" value="UniProtKB-KW"/>
</dbReference>
<dbReference type="EMBL" id="DLUG01000096">
    <property type="protein sequence ID" value="DAB36686.1"/>
    <property type="molecule type" value="Genomic_DNA"/>
</dbReference>
<evidence type="ECO:0000313" key="7">
    <source>
        <dbReference type="EMBL" id="DAB36686.1"/>
    </source>
</evidence>
<dbReference type="InterPro" id="IPR029063">
    <property type="entry name" value="SAM-dependent_MTases_sf"/>
</dbReference>
<dbReference type="PANTHER" id="PTHR10629:SF52">
    <property type="entry name" value="DNA (CYTOSINE-5)-METHYLTRANSFERASE 1"/>
    <property type="match status" value="1"/>
</dbReference>
<dbReference type="Pfam" id="PF00145">
    <property type="entry name" value="DNA_methylase"/>
    <property type="match status" value="1"/>
</dbReference>
<keyword evidence="4" id="KW-0949">S-adenosyl-L-methionine</keyword>
<organism evidence="7 8">
    <name type="scientific">Sulfurospirillum cavolei</name>
    <dbReference type="NCBI Taxonomy" id="366522"/>
    <lineage>
        <taxon>Bacteria</taxon>
        <taxon>Pseudomonadati</taxon>
        <taxon>Campylobacterota</taxon>
        <taxon>Epsilonproteobacteria</taxon>
        <taxon>Campylobacterales</taxon>
        <taxon>Sulfurospirillaceae</taxon>
        <taxon>Sulfurospirillum</taxon>
    </lineage>
</organism>
<evidence type="ECO:0000256" key="1">
    <source>
        <dbReference type="ARBA" id="ARBA00011975"/>
    </source>
</evidence>
<dbReference type="GO" id="GO:0003886">
    <property type="term" value="F:DNA (cytosine-5-)-methyltransferase activity"/>
    <property type="evidence" value="ECO:0007669"/>
    <property type="project" value="UniProtKB-EC"/>
</dbReference>
<evidence type="ECO:0000256" key="3">
    <source>
        <dbReference type="ARBA" id="ARBA00022679"/>
    </source>
</evidence>
<evidence type="ECO:0000256" key="2">
    <source>
        <dbReference type="ARBA" id="ARBA00022603"/>
    </source>
</evidence>
<dbReference type="Proteomes" id="UP000231638">
    <property type="component" value="Unassembled WGS sequence"/>
</dbReference>
<protein>
    <recommendedName>
        <fullName evidence="1">DNA (cytosine-5-)-methyltransferase</fullName>
        <ecNumber evidence="1">2.1.1.37</ecNumber>
    </recommendedName>
</protein>